<dbReference type="Gene3D" id="3.40.50.11850">
    <property type="entry name" value="Diphthamide synthesis DPH1/DPH2 domain 2"/>
    <property type="match status" value="1"/>
</dbReference>
<accession>A0A3M7RRJ3</accession>
<dbReference type="Proteomes" id="UP000276133">
    <property type="component" value="Unassembled WGS sequence"/>
</dbReference>
<dbReference type="PIRSF" id="PIRSF004967">
    <property type="entry name" value="DPH1"/>
    <property type="match status" value="1"/>
</dbReference>
<comment type="cofactor">
    <cofactor evidence="11">
        <name>[4Fe-4S] cluster</name>
        <dbReference type="ChEBI" id="CHEBI:49883"/>
    </cofactor>
    <text evidence="11">Binds 1 [4Fe-4S] cluster per subunit. The cluster is coordinated with 3 cysteines and an exchangeable S-adenosyl-L-methionine.</text>
</comment>
<keyword evidence="7" id="KW-0479">Metal-binding</keyword>
<sequence>MKRVVLNQIPNEILNDPKLKEAMSSLPKNYNFEIPKTIWKIKTNNCQRVALQMPEGLLLYACTIADIIQDFTQAETLIMGDVTYGACCIDDYSARALDCDLIIHYGHSCLIPIDITNGIQVLYIFVDIQIDLDHLIETVKFNFTTDTRLAMVSIIQFASSIHAASRILQENKYLVKLPQCKPLSPGEILGCTAPKLSDTDALIYVGDGRFHLESIMIANEKISAYRYDPYNKIFSREYYDFDKMKSNREKQIQKSLKQIVKTENNSELKLRSSQNYGLILSTLGRQGSPKILENLKTKLEELNKNYFIVLLSEIFPHKLKLFDEQIDAWVQIACPRLSIDWGEFFDKPLLTPYEAMVSLKQVLWQPEYPMDFYSNESLGSWTVNNSFNKSKQSLTKKTKVKIEYESNN</sequence>
<evidence type="ECO:0000256" key="1">
    <source>
        <dbReference type="ARBA" id="ARBA00005156"/>
    </source>
</evidence>
<keyword evidence="9" id="KW-0411">Iron-sulfur</keyword>
<comment type="pathway">
    <text evidence="1 11">Protein modification; peptidyl-diphthamide biosynthesis.</text>
</comment>
<dbReference type="GO" id="GO:0090560">
    <property type="term" value="F:2-(3-amino-3-carboxypropyl)histidine synthase activity"/>
    <property type="evidence" value="ECO:0007669"/>
    <property type="project" value="UniProtKB-UniRule"/>
</dbReference>
<dbReference type="FunFam" id="3.40.50.11840:FF:000001">
    <property type="entry name" value="2-(3-amino-3-carboxypropyl)histidine synthase subunit 1"/>
    <property type="match status" value="1"/>
</dbReference>
<evidence type="ECO:0000256" key="8">
    <source>
        <dbReference type="ARBA" id="ARBA00023004"/>
    </source>
</evidence>
<keyword evidence="8" id="KW-0408">Iron</keyword>
<evidence type="ECO:0000256" key="9">
    <source>
        <dbReference type="ARBA" id="ARBA00023014"/>
    </source>
</evidence>
<evidence type="ECO:0000256" key="4">
    <source>
        <dbReference type="ARBA" id="ARBA00021915"/>
    </source>
</evidence>
<dbReference type="SFLD" id="SFLDS00032">
    <property type="entry name" value="Radical_SAM_3-amino-3-carboxyp"/>
    <property type="match status" value="1"/>
</dbReference>
<keyword evidence="5 11" id="KW-0808">Transferase</keyword>
<dbReference type="OrthoDB" id="1649088at2759"/>
<comment type="caution">
    <text evidence="12">The sequence shown here is derived from an EMBL/GenBank/DDBJ whole genome shotgun (WGS) entry which is preliminary data.</text>
</comment>
<dbReference type="InterPro" id="IPR035435">
    <property type="entry name" value="DPH1/DPH2_euk_archaea"/>
</dbReference>
<dbReference type="Pfam" id="PF01866">
    <property type="entry name" value="Diphthamide_syn"/>
    <property type="match status" value="1"/>
</dbReference>
<dbReference type="GO" id="GO:0046872">
    <property type="term" value="F:metal ion binding"/>
    <property type="evidence" value="ECO:0007669"/>
    <property type="project" value="UniProtKB-KW"/>
</dbReference>
<dbReference type="EMBL" id="REGN01002835">
    <property type="protein sequence ID" value="RNA25918.1"/>
    <property type="molecule type" value="Genomic_DNA"/>
</dbReference>
<dbReference type="InterPro" id="IPR016435">
    <property type="entry name" value="DPH1/DPH2"/>
</dbReference>
<dbReference type="Gene3D" id="3.40.50.11840">
    <property type="entry name" value="Diphthamide synthesis DPH1/DPH2 domain 1"/>
    <property type="match status" value="1"/>
</dbReference>
<evidence type="ECO:0000256" key="2">
    <source>
        <dbReference type="ARBA" id="ARBA00010173"/>
    </source>
</evidence>
<dbReference type="AlphaFoldDB" id="A0A3M7RRJ3"/>
<dbReference type="GO" id="GO:0051539">
    <property type="term" value="F:4 iron, 4 sulfur cluster binding"/>
    <property type="evidence" value="ECO:0007669"/>
    <property type="project" value="UniProtKB-UniRule"/>
</dbReference>
<evidence type="ECO:0000256" key="6">
    <source>
        <dbReference type="ARBA" id="ARBA00022691"/>
    </source>
</evidence>
<comment type="catalytic activity">
    <reaction evidence="10 11">
        <text>L-histidyl-[translation elongation factor 2] + S-adenosyl-L-methionine = 2-[(3S)-amino-3-carboxypropyl]-L-histidyl-[translation elongation factor 2] + S-methyl-5'-thioadenosine + H(+)</text>
        <dbReference type="Rhea" id="RHEA:36783"/>
        <dbReference type="Rhea" id="RHEA-COMP:9748"/>
        <dbReference type="Rhea" id="RHEA-COMP:9749"/>
        <dbReference type="ChEBI" id="CHEBI:15378"/>
        <dbReference type="ChEBI" id="CHEBI:17509"/>
        <dbReference type="ChEBI" id="CHEBI:29979"/>
        <dbReference type="ChEBI" id="CHEBI:59789"/>
        <dbReference type="ChEBI" id="CHEBI:73995"/>
        <dbReference type="EC" id="2.5.1.108"/>
    </reaction>
</comment>
<dbReference type="FunFam" id="3.40.50.11850:FF:000001">
    <property type="entry name" value="2-(3-amino-3-carboxypropyl)histidine synthase subunit 1"/>
    <property type="match status" value="1"/>
</dbReference>
<evidence type="ECO:0000256" key="5">
    <source>
        <dbReference type="ARBA" id="ARBA00022679"/>
    </source>
</evidence>
<dbReference type="Gene3D" id="3.40.50.11860">
    <property type="entry name" value="Diphthamide synthesis DPH1/DPH2 domain 3"/>
    <property type="match status" value="1"/>
</dbReference>
<dbReference type="InterPro" id="IPR042263">
    <property type="entry name" value="DPH1/DPH2_1"/>
</dbReference>
<dbReference type="FunFam" id="3.40.50.11860:FF:000002">
    <property type="entry name" value="2-(3-amino-3-carboxypropyl)histidine synthase subunit 1"/>
    <property type="match status" value="1"/>
</dbReference>
<dbReference type="InterPro" id="IPR042264">
    <property type="entry name" value="DPH1/DPH2_2"/>
</dbReference>
<reference evidence="12 13" key="1">
    <citation type="journal article" date="2018" name="Sci. Rep.">
        <title>Genomic signatures of local adaptation to the degree of environmental predictability in rotifers.</title>
        <authorList>
            <person name="Franch-Gras L."/>
            <person name="Hahn C."/>
            <person name="Garcia-Roger E.M."/>
            <person name="Carmona M.J."/>
            <person name="Serra M."/>
            <person name="Gomez A."/>
        </authorList>
    </citation>
    <scope>NUCLEOTIDE SEQUENCE [LARGE SCALE GENOMIC DNA]</scope>
    <source>
        <strain evidence="12">HYR1</strain>
    </source>
</reference>
<dbReference type="NCBIfam" id="TIGR00322">
    <property type="entry name" value="diphth2_R"/>
    <property type="match status" value="1"/>
</dbReference>
<name>A0A3M7RRJ3_BRAPC</name>
<dbReference type="GO" id="GO:0017183">
    <property type="term" value="P:protein histidyl modification to diphthamide"/>
    <property type="evidence" value="ECO:0007669"/>
    <property type="project" value="UniProtKB-UniRule"/>
</dbReference>
<evidence type="ECO:0000313" key="12">
    <source>
        <dbReference type="EMBL" id="RNA25918.1"/>
    </source>
</evidence>
<dbReference type="EC" id="2.5.1.108" evidence="3 11"/>
<evidence type="ECO:0000313" key="13">
    <source>
        <dbReference type="Proteomes" id="UP000276133"/>
    </source>
</evidence>
<keyword evidence="6 11" id="KW-0949">S-adenosyl-L-methionine</keyword>
<comment type="function">
    <text evidence="11">Catalyzes the first step of diphthamide biosynthesis, a post-translational modification of histidine which occurs in elongation factor 2.</text>
</comment>
<dbReference type="UniPathway" id="UPA00559"/>
<protein>
    <recommendedName>
        <fullName evidence="4 11">2-(3-amino-3-carboxypropyl)histidine synthase subunit 1</fullName>
        <ecNumber evidence="3 11">2.5.1.108</ecNumber>
    </recommendedName>
</protein>
<evidence type="ECO:0000256" key="11">
    <source>
        <dbReference type="PIRNR" id="PIRNR004967"/>
    </source>
</evidence>
<dbReference type="PANTHER" id="PTHR10762:SF1">
    <property type="entry name" value="2-(3-AMINO-3-CARBOXYPROPYL)HISTIDINE SYNTHASE SUBUNIT 1"/>
    <property type="match status" value="1"/>
</dbReference>
<dbReference type="InterPro" id="IPR042265">
    <property type="entry name" value="DPH1/DPH2_3"/>
</dbReference>
<keyword evidence="11" id="KW-0004">4Fe-4S</keyword>
<evidence type="ECO:0000256" key="7">
    <source>
        <dbReference type="ARBA" id="ARBA00022723"/>
    </source>
</evidence>
<comment type="similarity">
    <text evidence="2 11">Belongs to the DPH1/DPH2 family. DPH1 subfamily.</text>
</comment>
<proteinExistence type="inferred from homology"/>
<keyword evidence="13" id="KW-1185">Reference proteome</keyword>
<dbReference type="PANTHER" id="PTHR10762">
    <property type="entry name" value="DIPHTHAMIDE BIOSYNTHESIS PROTEIN"/>
    <property type="match status" value="1"/>
</dbReference>
<organism evidence="12 13">
    <name type="scientific">Brachionus plicatilis</name>
    <name type="common">Marine rotifer</name>
    <name type="synonym">Brachionus muelleri</name>
    <dbReference type="NCBI Taxonomy" id="10195"/>
    <lineage>
        <taxon>Eukaryota</taxon>
        <taxon>Metazoa</taxon>
        <taxon>Spiralia</taxon>
        <taxon>Gnathifera</taxon>
        <taxon>Rotifera</taxon>
        <taxon>Eurotatoria</taxon>
        <taxon>Monogononta</taxon>
        <taxon>Pseudotrocha</taxon>
        <taxon>Ploima</taxon>
        <taxon>Brachionidae</taxon>
        <taxon>Brachionus</taxon>
    </lineage>
</organism>
<dbReference type="STRING" id="10195.A0A3M7RRJ3"/>
<evidence type="ECO:0000256" key="10">
    <source>
        <dbReference type="ARBA" id="ARBA00048403"/>
    </source>
</evidence>
<evidence type="ECO:0000256" key="3">
    <source>
        <dbReference type="ARBA" id="ARBA00012221"/>
    </source>
</evidence>
<gene>
    <name evidence="12" type="ORF">BpHYR1_032554</name>
</gene>